<proteinExistence type="predicted"/>
<sequence length="247" mass="28201">MWVGLFVALLACFSGIPIGLQLTRPPEVNGQNCRVDGILPAHTVVLIDQSDPFDQTDVDWAWQLIFDEAQALRKNGRLTVIGINEEDPDEGIQVFSRCSPGSPKSANPIFENPQFIRMDWEDKFEKFMRLEVSELMLNKQSPVSPLAEHIRGIQRRSDFRDTVGNRRIVVISDLYQNSNAYSMYNSGLNRKKFKTALETMEFPDLEGVTVALFRVDRKRQLKGSDLIQFWTTVLGEDEHAIVEVIRD</sequence>
<name>A0A059F5Q0_9PROT</name>
<dbReference type="PATRIC" id="fig|1280952.3.peg.3520"/>
<accession>A0A059F5Q0</accession>
<dbReference type="EMBL" id="ARYJ01000027">
    <property type="protein sequence ID" value="KCZ82561.1"/>
    <property type="molecule type" value="Genomic_DNA"/>
</dbReference>
<protein>
    <submittedName>
        <fullName evidence="1">Uncharacterized protein</fullName>
    </submittedName>
</protein>
<evidence type="ECO:0000313" key="1">
    <source>
        <dbReference type="EMBL" id="KCZ82561.1"/>
    </source>
</evidence>
<comment type="caution">
    <text evidence="1">The sequence shown here is derived from an EMBL/GenBank/DDBJ whole genome shotgun (WGS) entry which is preliminary data.</text>
</comment>
<gene>
    <name evidence="1" type="ORF">HJA_17607</name>
</gene>
<evidence type="ECO:0000313" key="2">
    <source>
        <dbReference type="Proteomes" id="UP000024816"/>
    </source>
</evidence>
<organism evidence="1 2">
    <name type="scientific">Hyphomonas jannaschiana VP2</name>
    <dbReference type="NCBI Taxonomy" id="1280952"/>
    <lineage>
        <taxon>Bacteria</taxon>
        <taxon>Pseudomonadati</taxon>
        <taxon>Pseudomonadota</taxon>
        <taxon>Alphaproteobacteria</taxon>
        <taxon>Hyphomonadales</taxon>
        <taxon>Hyphomonadaceae</taxon>
        <taxon>Hyphomonas</taxon>
    </lineage>
</organism>
<dbReference type="Proteomes" id="UP000024816">
    <property type="component" value="Unassembled WGS sequence"/>
</dbReference>
<reference evidence="1 2" key="1">
    <citation type="journal article" date="2014" name="Antonie Van Leeuwenhoek">
        <title>Hyphomonas beringensis sp. nov. and Hyphomonas chukchiensis sp. nov., isolated from surface seawater of the Bering Sea and Chukchi Sea.</title>
        <authorList>
            <person name="Li C."/>
            <person name="Lai Q."/>
            <person name="Li G."/>
            <person name="Dong C."/>
            <person name="Wang J."/>
            <person name="Liao Y."/>
            <person name="Shao Z."/>
        </authorList>
    </citation>
    <scope>NUCLEOTIDE SEQUENCE [LARGE SCALE GENOMIC DNA]</scope>
    <source>
        <strain evidence="1 2">VP2</strain>
    </source>
</reference>
<dbReference type="STRING" id="1280952.HJA_17607"/>
<keyword evidence="2" id="KW-1185">Reference proteome</keyword>
<dbReference type="AlphaFoldDB" id="A0A059F5Q0"/>